<dbReference type="PROSITE" id="PS50977">
    <property type="entry name" value="HTH_TETR_2"/>
    <property type="match status" value="1"/>
</dbReference>
<dbReference type="InterPro" id="IPR050624">
    <property type="entry name" value="HTH-type_Tx_Regulator"/>
</dbReference>
<dbReference type="EMBL" id="DXIQ01000041">
    <property type="protein sequence ID" value="HIV38709.1"/>
    <property type="molecule type" value="Genomic_DNA"/>
</dbReference>
<feature type="domain" description="HTH tetR-type" evidence="3">
    <location>
        <begin position="6"/>
        <end position="66"/>
    </location>
</feature>
<evidence type="ECO:0000256" key="1">
    <source>
        <dbReference type="ARBA" id="ARBA00023125"/>
    </source>
</evidence>
<organism evidence="4 5">
    <name type="scientific">Candidatus Blautia stercorigallinarum</name>
    <dbReference type="NCBI Taxonomy" id="2838501"/>
    <lineage>
        <taxon>Bacteria</taxon>
        <taxon>Bacillati</taxon>
        <taxon>Bacillota</taxon>
        <taxon>Clostridia</taxon>
        <taxon>Lachnospirales</taxon>
        <taxon>Lachnospiraceae</taxon>
        <taxon>Blautia</taxon>
    </lineage>
</organism>
<dbReference type="PANTHER" id="PTHR43479">
    <property type="entry name" value="ACREF/ENVCD OPERON REPRESSOR-RELATED"/>
    <property type="match status" value="1"/>
</dbReference>
<protein>
    <submittedName>
        <fullName evidence="4">TetR/AcrR family transcriptional regulator</fullName>
    </submittedName>
</protein>
<evidence type="ECO:0000313" key="5">
    <source>
        <dbReference type="Proteomes" id="UP000886814"/>
    </source>
</evidence>
<evidence type="ECO:0000256" key="2">
    <source>
        <dbReference type="PROSITE-ProRule" id="PRU00335"/>
    </source>
</evidence>
<dbReference type="GO" id="GO:0003677">
    <property type="term" value="F:DNA binding"/>
    <property type="evidence" value="ECO:0007669"/>
    <property type="project" value="UniProtKB-UniRule"/>
</dbReference>
<dbReference type="Gene3D" id="1.10.357.10">
    <property type="entry name" value="Tetracycline Repressor, domain 2"/>
    <property type="match status" value="1"/>
</dbReference>
<dbReference type="Pfam" id="PF00440">
    <property type="entry name" value="TetR_N"/>
    <property type="match status" value="1"/>
</dbReference>
<evidence type="ECO:0000313" key="4">
    <source>
        <dbReference type="EMBL" id="HIV38709.1"/>
    </source>
</evidence>
<dbReference type="SUPFAM" id="SSF46689">
    <property type="entry name" value="Homeodomain-like"/>
    <property type="match status" value="1"/>
</dbReference>
<gene>
    <name evidence="4" type="ORF">H9747_06870</name>
</gene>
<dbReference type="InterPro" id="IPR001647">
    <property type="entry name" value="HTH_TetR"/>
</dbReference>
<name>A0A9D1PDS7_9FIRM</name>
<feature type="DNA-binding region" description="H-T-H motif" evidence="2">
    <location>
        <begin position="29"/>
        <end position="48"/>
    </location>
</feature>
<dbReference type="PANTHER" id="PTHR43479:SF7">
    <property type="entry name" value="TETR-FAMILY TRANSCRIPTIONAL REGULATOR"/>
    <property type="match status" value="1"/>
</dbReference>
<comment type="caution">
    <text evidence="4">The sequence shown here is derived from an EMBL/GenBank/DDBJ whole genome shotgun (WGS) entry which is preliminary data.</text>
</comment>
<dbReference type="AlphaFoldDB" id="A0A9D1PDS7"/>
<proteinExistence type="predicted"/>
<sequence length="177" mass="20817">MDKRITKTKRSITNAFLELRSKKAIEKITVKELCEKAEINKSTFYTHFKDIYDLSEHLEAQTAKEIIDSLQHPEYLFSKPDIFIRELMYAYMSRENFIHVLFSGSRTNMLLIRTESSLKDIIFSLRPDYKENITANVLFTLSIYGGFYAFEKCRSFGEDSVIDILSEINQKIMELLR</sequence>
<reference evidence="4" key="1">
    <citation type="journal article" date="2021" name="PeerJ">
        <title>Extensive microbial diversity within the chicken gut microbiome revealed by metagenomics and culture.</title>
        <authorList>
            <person name="Gilroy R."/>
            <person name="Ravi A."/>
            <person name="Getino M."/>
            <person name="Pursley I."/>
            <person name="Horton D.L."/>
            <person name="Alikhan N.F."/>
            <person name="Baker D."/>
            <person name="Gharbi K."/>
            <person name="Hall N."/>
            <person name="Watson M."/>
            <person name="Adriaenssens E.M."/>
            <person name="Foster-Nyarko E."/>
            <person name="Jarju S."/>
            <person name="Secka A."/>
            <person name="Antonio M."/>
            <person name="Oren A."/>
            <person name="Chaudhuri R.R."/>
            <person name="La Ragione R."/>
            <person name="Hildebrand F."/>
            <person name="Pallen M.J."/>
        </authorList>
    </citation>
    <scope>NUCLEOTIDE SEQUENCE</scope>
    <source>
        <strain evidence="4">CHK195-9823</strain>
    </source>
</reference>
<accession>A0A9D1PDS7</accession>
<keyword evidence="1 2" id="KW-0238">DNA-binding</keyword>
<dbReference type="Proteomes" id="UP000886814">
    <property type="component" value="Unassembled WGS sequence"/>
</dbReference>
<reference evidence="4" key="2">
    <citation type="submission" date="2021-04" db="EMBL/GenBank/DDBJ databases">
        <authorList>
            <person name="Gilroy R."/>
        </authorList>
    </citation>
    <scope>NUCLEOTIDE SEQUENCE</scope>
    <source>
        <strain evidence="4">CHK195-9823</strain>
    </source>
</reference>
<evidence type="ECO:0000259" key="3">
    <source>
        <dbReference type="PROSITE" id="PS50977"/>
    </source>
</evidence>
<dbReference type="InterPro" id="IPR009057">
    <property type="entry name" value="Homeodomain-like_sf"/>
</dbReference>